<keyword evidence="2" id="KW-1185">Reference proteome</keyword>
<accession>A0AA42B7W4</accession>
<evidence type="ECO:0000313" key="2">
    <source>
        <dbReference type="Proteomes" id="UP001165393"/>
    </source>
</evidence>
<reference evidence="1 2" key="1">
    <citation type="journal article" date="2013" name="Antonie Van Leeuwenhoek">
        <title>Echinimonas agarilytica gen. nov., sp. nov., a new gammaproteobacterium isolated from the sea urchin Strongylocentrotus intermedius.</title>
        <authorList>
            <person name="Nedashkovskaya O.I."/>
            <person name="Stenkova A.M."/>
            <person name="Zhukova N.V."/>
            <person name="Van Trappen S."/>
            <person name="Lee J.S."/>
            <person name="Kim S.B."/>
        </authorList>
    </citation>
    <scope>NUCLEOTIDE SEQUENCE [LARGE SCALE GENOMIC DNA]</scope>
    <source>
        <strain evidence="1 2">KMM 6351</strain>
    </source>
</reference>
<name>A0AA42B7W4_9GAMM</name>
<organism evidence="1 2">
    <name type="scientific">Echinimonas agarilytica</name>
    <dbReference type="NCBI Taxonomy" id="1215918"/>
    <lineage>
        <taxon>Bacteria</taxon>
        <taxon>Pseudomonadati</taxon>
        <taxon>Pseudomonadota</taxon>
        <taxon>Gammaproteobacteria</taxon>
        <taxon>Alteromonadales</taxon>
        <taxon>Echinimonadaceae</taxon>
        <taxon>Echinimonas</taxon>
    </lineage>
</organism>
<dbReference type="PROSITE" id="PS51257">
    <property type="entry name" value="PROKAR_LIPOPROTEIN"/>
    <property type="match status" value="1"/>
</dbReference>
<evidence type="ECO:0000313" key="1">
    <source>
        <dbReference type="EMBL" id="MCM2680620.1"/>
    </source>
</evidence>
<protein>
    <recommendedName>
        <fullName evidence="3">Lipoprotein</fullName>
    </recommendedName>
</protein>
<dbReference type="AlphaFoldDB" id="A0AA42B7W4"/>
<dbReference type="EMBL" id="JAMQGP010000006">
    <property type="protein sequence ID" value="MCM2680620.1"/>
    <property type="molecule type" value="Genomic_DNA"/>
</dbReference>
<comment type="caution">
    <text evidence="1">The sequence shown here is derived from an EMBL/GenBank/DDBJ whole genome shotgun (WGS) entry which is preliminary data.</text>
</comment>
<dbReference type="Proteomes" id="UP001165393">
    <property type="component" value="Unassembled WGS sequence"/>
</dbReference>
<gene>
    <name evidence="1" type="ORF">NAF29_13205</name>
</gene>
<proteinExistence type="predicted"/>
<sequence length="159" mass="17901">MEMNKFIPLALAASVVSLLGCGEPTYLDVGSEEAQVLLHEIYSTHCASEKVVEYEAEDGILTEAEIMENVHSANAVYEALNQLNEASSKLQAIARNSPKFIEAFKQEQQARDQYNFLVSDQTDIWFDENDLRTHHHKEAVEATETCALTYLKSKHIILL</sequence>
<evidence type="ECO:0008006" key="3">
    <source>
        <dbReference type="Google" id="ProtNLM"/>
    </source>
</evidence>